<protein>
    <recommendedName>
        <fullName evidence="6">BHLH domain-containing protein</fullName>
    </recommendedName>
</protein>
<evidence type="ECO:0000256" key="1">
    <source>
        <dbReference type="ARBA" id="ARBA00004123"/>
    </source>
</evidence>
<dbReference type="PROSITE" id="PS50888">
    <property type="entry name" value="BHLH"/>
    <property type="match status" value="1"/>
</dbReference>
<organism evidence="7 8">
    <name type="scientific">Dreissena polymorpha</name>
    <name type="common">Zebra mussel</name>
    <name type="synonym">Mytilus polymorpha</name>
    <dbReference type="NCBI Taxonomy" id="45954"/>
    <lineage>
        <taxon>Eukaryota</taxon>
        <taxon>Metazoa</taxon>
        <taxon>Spiralia</taxon>
        <taxon>Lophotrochozoa</taxon>
        <taxon>Mollusca</taxon>
        <taxon>Bivalvia</taxon>
        <taxon>Autobranchia</taxon>
        <taxon>Heteroconchia</taxon>
        <taxon>Euheterodonta</taxon>
        <taxon>Imparidentia</taxon>
        <taxon>Neoheterodontei</taxon>
        <taxon>Myida</taxon>
        <taxon>Dreissenoidea</taxon>
        <taxon>Dreissenidae</taxon>
        <taxon>Dreissena</taxon>
    </lineage>
</organism>
<dbReference type="EMBL" id="JAIWYP010000001">
    <property type="protein sequence ID" value="KAH3887609.1"/>
    <property type="molecule type" value="Genomic_DNA"/>
</dbReference>
<dbReference type="InterPro" id="IPR011598">
    <property type="entry name" value="bHLH_dom"/>
</dbReference>
<dbReference type="Pfam" id="PF00010">
    <property type="entry name" value="HLH"/>
    <property type="match status" value="1"/>
</dbReference>
<name>A0A9D4S074_DREPO</name>
<evidence type="ECO:0000256" key="2">
    <source>
        <dbReference type="ARBA" id="ARBA00022491"/>
    </source>
</evidence>
<dbReference type="SUPFAM" id="SSF47459">
    <property type="entry name" value="HLH, helix-loop-helix DNA-binding domain"/>
    <property type="match status" value="1"/>
</dbReference>
<keyword evidence="3" id="KW-0805">Transcription regulation</keyword>
<gene>
    <name evidence="7" type="ORF">DPMN_011627</name>
</gene>
<evidence type="ECO:0000256" key="4">
    <source>
        <dbReference type="ARBA" id="ARBA00023163"/>
    </source>
</evidence>
<sequence>MTKLVSVNKCKSSTQIVARQHMKKHLKRIRDKEYGKLRDMVPAIAKQRKISKVEVIEQAVRYIDELHKALASRLGHSDSNSCEGKEQDLKEFVHSFIPADFFQRRPAPVTCDFEKQRKLPSFITQRRVNRPAKFV</sequence>
<reference evidence="7" key="1">
    <citation type="journal article" date="2019" name="bioRxiv">
        <title>The Genome of the Zebra Mussel, Dreissena polymorpha: A Resource for Invasive Species Research.</title>
        <authorList>
            <person name="McCartney M.A."/>
            <person name="Auch B."/>
            <person name="Kono T."/>
            <person name="Mallez S."/>
            <person name="Zhang Y."/>
            <person name="Obille A."/>
            <person name="Becker A."/>
            <person name="Abrahante J.E."/>
            <person name="Garbe J."/>
            <person name="Badalamenti J.P."/>
            <person name="Herman A."/>
            <person name="Mangelson H."/>
            <person name="Liachko I."/>
            <person name="Sullivan S."/>
            <person name="Sone E.D."/>
            <person name="Koren S."/>
            <person name="Silverstein K.A.T."/>
            <person name="Beckman K.B."/>
            <person name="Gohl D.M."/>
        </authorList>
    </citation>
    <scope>NUCLEOTIDE SEQUENCE</scope>
    <source>
        <strain evidence="7">Duluth1</strain>
        <tissue evidence="7">Whole animal</tissue>
    </source>
</reference>
<dbReference type="InterPro" id="IPR036638">
    <property type="entry name" value="HLH_DNA-bd_sf"/>
</dbReference>
<reference evidence="7" key="2">
    <citation type="submission" date="2020-11" db="EMBL/GenBank/DDBJ databases">
        <authorList>
            <person name="McCartney M.A."/>
            <person name="Auch B."/>
            <person name="Kono T."/>
            <person name="Mallez S."/>
            <person name="Becker A."/>
            <person name="Gohl D.M."/>
            <person name="Silverstein K.A.T."/>
            <person name="Koren S."/>
            <person name="Bechman K.B."/>
            <person name="Herman A."/>
            <person name="Abrahante J.E."/>
            <person name="Garbe J."/>
        </authorList>
    </citation>
    <scope>NUCLEOTIDE SEQUENCE</scope>
    <source>
        <strain evidence="7">Duluth1</strain>
        <tissue evidence="7">Whole animal</tissue>
    </source>
</reference>
<dbReference type="PANTHER" id="PTHR11723:SF17">
    <property type="entry name" value="PROTEIN EXTRA-MACROCHAETAE"/>
    <property type="match status" value="1"/>
</dbReference>
<evidence type="ECO:0000313" key="7">
    <source>
        <dbReference type="EMBL" id="KAH3887609.1"/>
    </source>
</evidence>
<feature type="domain" description="BHLH" evidence="6">
    <location>
        <begin position="14"/>
        <end position="66"/>
    </location>
</feature>
<comment type="subcellular location">
    <subcellularLocation>
        <location evidence="1">Nucleus</location>
    </subcellularLocation>
</comment>
<accession>A0A9D4S074</accession>
<dbReference type="GO" id="GO:0030154">
    <property type="term" value="P:cell differentiation"/>
    <property type="evidence" value="ECO:0007669"/>
    <property type="project" value="TreeGrafter"/>
</dbReference>
<proteinExistence type="predicted"/>
<evidence type="ECO:0000256" key="3">
    <source>
        <dbReference type="ARBA" id="ARBA00023015"/>
    </source>
</evidence>
<comment type="caution">
    <text evidence="7">The sequence shown here is derived from an EMBL/GenBank/DDBJ whole genome shotgun (WGS) entry which is preliminary data.</text>
</comment>
<keyword evidence="2" id="KW-0678">Repressor</keyword>
<keyword evidence="4" id="KW-0804">Transcription</keyword>
<keyword evidence="5" id="KW-0539">Nucleus</keyword>
<dbReference type="Gene3D" id="4.10.280.10">
    <property type="entry name" value="Helix-loop-helix DNA-binding domain"/>
    <property type="match status" value="1"/>
</dbReference>
<dbReference type="GO" id="GO:0005737">
    <property type="term" value="C:cytoplasm"/>
    <property type="evidence" value="ECO:0007669"/>
    <property type="project" value="InterPro"/>
</dbReference>
<dbReference type="GO" id="GO:0046983">
    <property type="term" value="F:protein dimerization activity"/>
    <property type="evidence" value="ECO:0007669"/>
    <property type="project" value="InterPro"/>
</dbReference>
<dbReference type="GO" id="GO:0005634">
    <property type="term" value="C:nucleus"/>
    <property type="evidence" value="ECO:0007669"/>
    <property type="project" value="UniProtKB-SubCell"/>
</dbReference>
<dbReference type="GO" id="GO:0032922">
    <property type="term" value="P:circadian regulation of gene expression"/>
    <property type="evidence" value="ECO:0007669"/>
    <property type="project" value="TreeGrafter"/>
</dbReference>
<dbReference type="InterPro" id="IPR026052">
    <property type="entry name" value="DNA-bd_prot-inh"/>
</dbReference>
<keyword evidence="8" id="KW-1185">Reference proteome</keyword>
<dbReference type="GO" id="GO:0000122">
    <property type="term" value="P:negative regulation of transcription by RNA polymerase II"/>
    <property type="evidence" value="ECO:0007669"/>
    <property type="project" value="InterPro"/>
</dbReference>
<evidence type="ECO:0000259" key="6">
    <source>
        <dbReference type="PROSITE" id="PS50888"/>
    </source>
</evidence>
<dbReference type="AlphaFoldDB" id="A0A9D4S074"/>
<dbReference type="Proteomes" id="UP000828390">
    <property type="component" value="Unassembled WGS sequence"/>
</dbReference>
<dbReference type="PANTHER" id="PTHR11723">
    <property type="entry name" value="DNA-BINDING PROTEIN INHIBITOR"/>
    <property type="match status" value="1"/>
</dbReference>
<dbReference type="OrthoDB" id="10047910at2759"/>
<evidence type="ECO:0000313" key="8">
    <source>
        <dbReference type="Proteomes" id="UP000828390"/>
    </source>
</evidence>
<evidence type="ECO:0000256" key="5">
    <source>
        <dbReference type="ARBA" id="ARBA00023242"/>
    </source>
</evidence>